<feature type="transmembrane region" description="Helical" evidence="1">
    <location>
        <begin position="64"/>
        <end position="86"/>
    </location>
</feature>
<proteinExistence type="predicted"/>
<feature type="transmembrane region" description="Helical" evidence="1">
    <location>
        <begin position="6"/>
        <end position="22"/>
    </location>
</feature>
<keyword evidence="1" id="KW-0812">Transmembrane</keyword>
<evidence type="ECO:0000313" key="2">
    <source>
        <dbReference type="EMBL" id="OGN09292.1"/>
    </source>
</evidence>
<comment type="caution">
    <text evidence="2">The sequence shown here is derived from an EMBL/GenBank/DDBJ whole genome shotgun (WGS) entry which is preliminary data.</text>
</comment>
<dbReference type="Proteomes" id="UP000177167">
    <property type="component" value="Unassembled WGS sequence"/>
</dbReference>
<name>A0A1F8F822_9BACT</name>
<evidence type="ECO:0000313" key="3">
    <source>
        <dbReference type="Proteomes" id="UP000177167"/>
    </source>
</evidence>
<dbReference type="EMBL" id="MGJP01000039">
    <property type="protein sequence ID" value="OGN09292.1"/>
    <property type="molecule type" value="Genomic_DNA"/>
</dbReference>
<gene>
    <name evidence="2" type="ORF">A3J46_02020</name>
</gene>
<protein>
    <submittedName>
        <fullName evidence="2">Uncharacterized protein</fullName>
    </submittedName>
</protein>
<dbReference type="AlphaFoldDB" id="A0A1F8F822"/>
<keyword evidence="1" id="KW-0472">Membrane</keyword>
<evidence type="ECO:0000256" key="1">
    <source>
        <dbReference type="SAM" id="Phobius"/>
    </source>
</evidence>
<accession>A0A1F8F822</accession>
<sequence>MTGQSSTIFFALSFFIFFIYSAKKMYNLPSIAKQKVEVEMIARKDAIRSLDQVKNALAFYFKSLFRSLAVVMLSVFASMANLLFMILTIKTEGEPSPLWQIILVVFIFSSPAFLVVGAKMLDTKILKGEIMERFVD</sequence>
<keyword evidence="1" id="KW-1133">Transmembrane helix</keyword>
<reference evidence="2 3" key="1">
    <citation type="journal article" date="2016" name="Nat. Commun.">
        <title>Thousands of microbial genomes shed light on interconnected biogeochemical processes in an aquifer system.</title>
        <authorList>
            <person name="Anantharaman K."/>
            <person name="Brown C.T."/>
            <person name="Hug L.A."/>
            <person name="Sharon I."/>
            <person name="Castelle C.J."/>
            <person name="Probst A.J."/>
            <person name="Thomas B.C."/>
            <person name="Singh A."/>
            <person name="Wilkins M.J."/>
            <person name="Karaoz U."/>
            <person name="Brodie E.L."/>
            <person name="Williams K.H."/>
            <person name="Hubbard S.S."/>
            <person name="Banfield J.F."/>
        </authorList>
    </citation>
    <scope>NUCLEOTIDE SEQUENCE [LARGE SCALE GENOMIC DNA]</scope>
</reference>
<feature type="transmembrane region" description="Helical" evidence="1">
    <location>
        <begin position="98"/>
        <end position="121"/>
    </location>
</feature>
<organism evidence="2 3">
    <name type="scientific">Candidatus Yanofskybacteria bacterium RIFCSPHIGHO2_02_FULL_41_11</name>
    <dbReference type="NCBI Taxonomy" id="1802675"/>
    <lineage>
        <taxon>Bacteria</taxon>
        <taxon>Candidatus Yanofskyibacteriota</taxon>
    </lineage>
</organism>